<sequence length="547" mass="60591">MPPSSEGSDLADRELYSIPSSASWFRWDDIDDTERRCLPEFFDGSSTSRNPRVYKEYRDFIISKYREDPTKCITFTEIRKSMIGDVGYLHKVFLFLEKWGLINFGVKVPKISVEDAGPKVVVEEGPPADVQVVPACIPQRKLVGMASSVGGENGFKLPPLTSYSDVFGDWLPKRGLVCGICGDQSAAGGYESLQDGVMVCSKCSKNNSQADGRTTEDSNHQVDDDAKAEGSANNVISAWTDAETLLLLEAVLKHGDDWALIAQHVRTKSKLDCIARLIQLPFGEHILGSINGTCANSNLITQATDVKKQSLINEPPQELIKTDLHIQTDEKDLVEEPMAERPLKRRCLPSFVHVADSLIKQVAGFSTVAGAQIATAAADAAIVALCSENISARKHFSINKYGENDLLYTNNDHNSHFSGLKIEDQDMELHKQTVVSEKSLSATAFQVRAAIATALGAVAARAKLLADQEEREIELLMASIIEVQLRKIQCKIKHFEELESMMEHEYTLLQKVKESTLEEWVTVLQQAFQAGIPRWSDDELPKPFTTM</sequence>
<dbReference type="InParanoid" id="A0A804KJX2"/>
<dbReference type="Gramene" id="Ma09_t15620.1">
    <property type="protein sequence ID" value="Ma09_p15620.1"/>
    <property type="gene ID" value="Ma09_g15620"/>
</dbReference>
<feature type="domain" description="SANT" evidence="9">
    <location>
        <begin position="234"/>
        <end position="285"/>
    </location>
</feature>
<keyword evidence="1" id="KW-0805">Transcription regulation</keyword>
<evidence type="ECO:0000259" key="8">
    <source>
        <dbReference type="PROSITE" id="PS50934"/>
    </source>
</evidence>
<dbReference type="Pfam" id="PF16495">
    <property type="entry name" value="SWIRM-assoc_1"/>
    <property type="match status" value="1"/>
</dbReference>
<dbReference type="Gene3D" id="1.10.10.60">
    <property type="entry name" value="Homeodomain-like"/>
    <property type="match status" value="1"/>
</dbReference>
<dbReference type="InterPro" id="IPR009057">
    <property type="entry name" value="Homeodomain-like_sf"/>
</dbReference>
<gene>
    <name evidence="10" type="ORF">GSMUA_233970.1</name>
</gene>
<dbReference type="OMA" id="MFISTTY"/>
<dbReference type="PROSITE" id="PS51293">
    <property type="entry name" value="SANT"/>
    <property type="match status" value="1"/>
</dbReference>
<keyword evidence="5" id="KW-0175">Coiled coil</keyword>
<dbReference type="Pfam" id="PF04433">
    <property type="entry name" value="SWIRM"/>
    <property type="match status" value="1"/>
</dbReference>
<evidence type="ECO:0000256" key="4">
    <source>
        <dbReference type="ARBA" id="ARBA00023242"/>
    </source>
</evidence>
<evidence type="ECO:0000256" key="5">
    <source>
        <dbReference type="SAM" id="Coils"/>
    </source>
</evidence>
<accession>A0A804KJX2</accession>
<keyword evidence="4" id="KW-0539">Nucleus</keyword>
<name>A0A804KJX2_MUSAM</name>
<organism evidence="11 12">
    <name type="scientific">Musa acuminata subsp. malaccensis</name>
    <name type="common">Wild banana</name>
    <name type="synonym">Musa malaccensis</name>
    <dbReference type="NCBI Taxonomy" id="214687"/>
    <lineage>
        <taxon>Eukaryota</taxon>
        <taxon>Viridiplantae</taxon>
        <taxon>Streptophyta</taxon>
        <taxon>Embryophyta</taxon>
        <taxon>Tracheophyta</taxon>
        <taxon>Spermatophyta</taxon>
        <taxon>Magnoliopsida</taxon>
        <taxon>Liliopsida</taxon>
        <taxon>Zingiberales</taxon>
        <taxon>Musaceae</taxon>
        <taxon>Musa</taxon>
    </lineage>
</organism>
<protein>
    <submittedName>
        <fullName evidence="10">(wild Malaysian banana) hypothetical protein</fullName>
    </submittedName>
</protein>
<dbReference type="InterPro" id="IPR001005">
    <property type="entry name" value="SANT/Myb"/>
</dbReference>
<feature type="domain" description="Myb-like" evidence="7">
    <location>
        <begin position="237"/>
        <end position="281"/>
    </location>
</feature>
<dbReference type="FunCoup" id="A0A804KJX2">
    <property type="interactions" value="614"/>
</dbReference>
<feature type="coiled-coil region" evidence="5">
    <location>
        <begin position="459"/>
        <end position="486"/>
    </location>
</feature>
<dbReference type="InterPro" id="IPR007526">
    <property type="entry name" value="SWIRM"/>
</dbReference>
<evidence type="ECO:0000259" key="7">
    <source>
        <dbReference type="PROSITE" id="PS50090"/>
    </source>
</evidence>
<dbReference type="PANTHER" id="PTHR12802">
    <property type="entry name" value="SWI/SNF COMPLEX-RELATED"/>
    <property type="match status" value="1"/>
</dbReference>
<dbReference type="InterPro" id="IPR017884">
    <property type="entry name" value="SANT_dom"/>
</dbReference>
<dbReference type="PROSITE" id="PS50934">
    <property type="entry name" value="SWIRM"/>
    <property type="match status" value="1"/>
</dbReference>
<reference evidence="11" key="2">
    <citation type="submission" date="2021-05" db="UniProtKB">
        <authorList>
            <consortium name="EnsemblPlants"/>
        </authorList>
    </citation>
    <scope>IDENTIFICATION</scope>
    <source>
        <strain evidence="11">subsp. malaccensis</strain>
    </source>
</reference>
<evidence type="ECO:0000256" key="6">
    <source>
        <dbReference type="SAM" id="MobiDB-lite"/>
    </source>
</evidence>
<dbReference type="Pfam" id="PF00249">
    <property type="entry name" value="Myb_DNA-binding"/>
    <property type="match status" value="1"/>
</dbReference>
<dbReference type="PANTHER" id="PTHR12802:SF140">
    <property type="entry name" value="SWI_SNF COMPLEX SUBUNIT SWI3A"/>
    <property type="match status" value="1"/>
</dbReference>
<keyword evidence="12" id="KW-1185">Reference proteome</keyword>
<dbReference type="GO" id="GO:0003677">
    <property type="term" value="F:DNA binding"/>
    <property type="evidence" value="ECO:0007669"/>
    <property type="project" value="UniProtKB-KW"/>
</dbReference>
<evidence type="ECO:0000313" key="11">
    <source>
        <dbReference type="EnsemblPlants" id="Ma09_p15620.1"/>
    </source>
</evidence>
<evidence type="ECO:0000313" key="12">
    <source>
        <dbReference type="Proteomes" id="UP000012960"/>
    </source>
</evidence>
<dbReference type="AlphaFoldDB" id="A0A804KJX2"/>
<evidence type="ECO:0000313" key="10">
    <source>
        <dbReference type="EMBL" id="CAG1835292.1"/>
    </source>
</evidence>
<dbReference type="CDD" id="cd00167">
    <property type="entry name" value="SANT"/>
    <property type="match status" value="1"/>
</dbReference>
<dbReference type="InterPro" id="IPR032451">
    <property type="entry name" value="SMARCC_C"/>
</dbReference>
<dbReference type="InterPro" id="IPR036388">
    <property type="entry name" value="WH-like_DNA-bd_sf"/>
</dbReference>
<evidence type="ECO:0000259" key="9">
    <source>
        <dbReference type="PROSITE" id="PS51293"/>
    </source>
</evidence>
<dbReference type="PROSITE" id="PS50090">
    <property type="entry name" value="MYB_LIKE"/>
    <property type="match status" value="1"/>
</dbReference>
<dbReference type="Gene3D" id="1.10.10.10">
    <property type="entry name" value="Winged helix-like DNA-binding domain superfamily/Winged helix DNA-binding domain"/>
    <property type="match status" value="1"/>
</dbReference>
<feature type="domain" description="SWIRM" evidence="8">
    <location>
        <begin position="16"/>
        <end position="113"/>
    </location>
</feature>
<dbReference type="OrthoDB" id="118550at2759"/>
<keyword evidence="2" id="KW-0238">DNA-binding</keyword>
<dbReference type="FunFam" id="1.10.10.10:FF:000020">
    <property type="entry name" value="SWI/SNF complex subunit SMARCC2 isoform c"/>
    <property type="match status" value="1"/>
</dbReference>
<dbReference type="SMART" id="SM00717">
    <property type="entry name" value="SANT"/>
    <property type="match status" value="1"/>
</dbReference>
<dbReference type="KEGG" id="mus:103998065"/>
<dbReference type="SUPFAM" id="SSF46689">
    <property type="entry name" value="Homeodomain-like"/>
    <property type="match status" value="2"/>
</dbReference>
<dbReference type="EnsemblPlants" id="Ma09_t15620.1">
    <property type="protein sequence ID" value="Ma09_p15620.1"/>
    <property type="gene ID" value="Ma09_g15620"/>
</dbReference>
<dbReference type="EMBL" id="HG996474">
    <property type="protein sequence ID" value="CAG1835292.1"/>
    <property type="molecule type" value="Genomic_DNA"/>
</dbReference>
<proteinExistence type="predicted"/>
<reference evidence="10" key="1">
    <citation type="submission" date="2021-03" db="EMBL/GenBank/DDBJ databases">
        <authorList>
            <consortium name="Genoscope - CEA"/>
            <person name="William W."/>
        </authorList>
    </citation>
    <scope>NUCLEOTIDE SEQUENCE</scope>
    <source>
        <strain evidence="10">Doubled-haploid Pahang</strain>
    </source>
</reference>
<feature type="compositionally biased region" description="Basic and acidic residues" evidence="6">
    <location>
        <begin position="213"/>
        <end position="227"/>
    </location>
</feature>
<evidence type="ECO:0000256" key="1">
    <source>
        <dbReference type="ARBA" id="ARBA00023015"/>
    </source>
</evidence>
<dbReference type="GO" id="GO:0005634">
    <property type="term" value="C:nucleus"/>
    <property type="evidence" value="ECO:0007669"/>
    <property type="project" value="EnsemblPlants"/>
</dbReference>
<evidence type="ECO:0000256" key="3">
    <source>
        <dbReference type="ARBA" id="ARBA00023163"/>
    </source>
</evidence>
<dbReference type="Proteomes" id="UP000012960">
    <property type="component" value="Unplaced"/>
</dbReference>
<feature type="region of interest" description="Disordered" evidence="6">
    <location>
        <begin position="207"/>
        <end position="227"/>
    </location>
</feature>
<evidence type="ECO:0000256" key="2">
    <source>
        <dbReference type="ARBA" id="ARBA00023125"/>
    </source>
</evidence>
<keyword evidence="3" id="KW-0804">Transcription</keyword>